<evidence type="ECO:0000256" key="4">
    <source>
        <dbReference type="ARBA" id="ARBA00022777"/>
    </source>
</evidence>
<name>A0A7W6DS50_9RHOB</name>
<gene>
    <name evidence="6" type="ORF">GGQ68_002240</name>
</gene>
<dbReference type="SUPFAM" id="SSF55874">
    <property type="entry name" value="ATPase domain of HSP90 chaperone/DNA topoisomerase II/histidine kinase"/>
    <property type="match status" value="1"/>
</dbReference>
<evidence type="ECO:0000256" key="3">
    <source>
        <dbReference type="ARBA" id="ARBA00022679"/>
    </source>
</evidence>
<reference evidence="6 7" key="1">
    <citation type="submission" date="2020-08" db="EMBL/GenBank/DDBJ databases">
        <title>Genomic Encyclopedia of Type Strains, Phase IV (KMG-IV): sequencing the most valuable type-strain genomes for metagenomic binning, comparative biology and taxonomic classification.</title>
        <authorList>
            <person name="Goeker M."/>
        </authorList>
    </citation>
    <scope>NUCLEOTIDE SEQUENCE [LARGE SCALE GENOMIC DNA]</scope>
    <source>
        <strain evidence="6 7">DSM 102235</strain>
    </source>
</reference>
<dbReference type="PROSITE" id="PS50109">
    <property type="entry name" value="HIS_KIN"/>
    <property type="match status" value="1"/>
</dbReference>
<dbReference type="Gene3D" id="3.30.565.10">
    <property type="entry name" value="Histidine kinase-like ATPase, C-terminal domain"/>
    <property type="match status" value="1"/>
</dbReference>
<dbReference type="RefSeq" id="WP_183965865.1">
    <property type="nucleotide sequence ID" value="NZ_BAABBZ010000007.1"/>
</dbReference>
<dbReference type="EMBL" id="JACIEJ010000005">
    <property type="protein sequence ID" value="MBB3985902.1"/>
    <property type="molecule type" value="Genomic_DNA"/>
</dbReference>
<dbReference type="GO" id="GO:0030295">
    <property type="term" value="F:protein kinase activator activity"/>
    <property type="evidence" value="ECO:0007669"/>
    <property type="project" value="TreeGrafter"/>
</dbReference>
<dbReference type="Proteomes" id="UP000541426">
    <property type="component" value="Unassembled WGS sequence"/>
</dbReference>
<dbReference type="InterPro" id="IPR050351">
    <property type="entry name" value="BphY/WalK/GraS-like"/>
</dbReference>
<comment type="catalytic activity">
    <reaction evidence="1">
        <text>ATP + protein L-histidine = ADP + protein N-phospho-L-histidine.</text>
        <dbReference type="EC" id="2.7.13.3"/>
    </reaction>
</comment>
<evidence type="ECO:0000313" key="7">
    <source>
        <dbReference type="Proteomes" id="UP000541426"/>
    </source>
</evidence>
<evidence type="ECO:0000256" key="1">
    <source>
        <dbReference type="ARBA" id="ARBA00000085"/>
    </source>
</evidence>
<proteinExistence type="predicted"/>
<dbReference type="GO" id="GO:0007234">
    <property type="term" value="P:osmosensory signaling via phosphorelay pathway"/>
    <property type="evidence" value="ECO:0007669"/>
    <property type="project" value="TreeGrafter"/>
</dbReference>
<dbReference type="Pfam" id="PF02518">
    <property type="entry name" value="HATPase_c"/>
    <property type="match status" value="1"/>
</dbReference>
<dbReference type="InterPro" id="IPR036890">
    <property type="entry name" value="HATPase_C_sf"/>
</dbReference>
<dbReference type="InterPro" id="IPR005467">
    <property type="entry name" value="His_kinase_dom"/>
</dbReference>
<dbReference type="InterPro" id="IPR003594">
    <property type="entry name" value="HATPase_dom"/>
</dbReference>
<keyword evidence="3" id="KW-0808">Transferase</keyword>
<dbReference type="SMART" id="SM00387">
    <property type="entry name" value="HATPase_c"/>
    <property type="match status" value="1"/>
</dbReference>
<evidence type="ECO:0000313" key="6">
    <source>
        <dbReference type="EMBL" id="MBB3985902.1"/>
    </source>
</evidence>
<dbReference type="PANTHER" id="PTHR42878">
    <property type="entry name" value="TWO-COMPONENT HISTIDINE KINASE"/>
    <property type="match status" value="1"/>
</dbReference>
<feature type="domain" description="Histidine kinase" evidence="5">
    <location>
        <begin position="17"/>
        <end position="232"/>
    </location>
</feature>
<dbReference type="InterPro" id="IPR004358">
    <property type="entry name" value="Sig_transdc_His_kin-like_C"/>
</dbReference>
<comment type="caution">
    <text evidence="6">The sequence shown here is derived from an EMBL/GenBank/DDBJ whole genome shotgun (WGS) entry which is preliminary data.</text>
</comment>
<dbReference type="GO" id="GO:0000156">
    <property type="term" value="F:phosphorelay response regulator activity"/>
    <property type="evidence" value="ECO:0007669"/>
    <property type="project" value="TreeGrafter"/>
</dbReference>
<keyword evidence="4 6" id="KW-0418">Kinase</keyword>
<dbReference type="PANTHER" id="PTHR42878:SF15">
    <property type="entry name" value="BACTERIOPHYTOCHROME"/>
    <property type="match status" value="1"/>
</dbReference>
<evidence type="ECO:0000256" key="2">
    <source>
        <dbReference type="ARBA" id="ARBA00012438"/>
    </source>
</evidence>
<organism evidence="6 7">
    <name type="scientific">Sagittula marina</name>
    <dbReference type="NCBI Taxonomy" id="943940"/>
    <lineage>
        <taxon>Bacteria</taxon>
        <taxon>Pseudomonadati</taxon>
        <taxon>Pseudomonadota</taxon>
        <taxon>Alphaproteobacteria</taxon>
        <taxon>Rhodobacterales</taxon>
        <taxon>Roseobacteraceae</taxon>
        <taxon>Sagittula</taxon>
    </lineage>
</organism>
<dbReference type="EC" id="2.7.13.3" evidence="2"/>
<dbReference type="PRINTS" id="PR00344">
    <property type="entry name" value="BCTRLSENSOR"/>
</dbReference>
<sequence>MKDVETDQQDFESYLYIITHDLKTYSRAMRVIPEWIEEDLHGAGMTLPEEVVTHMSMLKSYAQGMDRMLDGLTDLSRVGRLSDPHSAISLCSAIGAAWARMSDNVGFDLDLSGVVGTVQAPQNDLDRLIEALLSNAIIHHGTRSGKIRVSGREDGHRVMLRVLDDGPGIDEGYEEKIFQPLYTLRPKDEVGTAGMGLAIARKVVTLLGGHIGVLESPAGWGCCIECDLPRAGV</sequence>
<keyword evidence="7" id="KW-1185">Reference proteome</keyword>
<evidence type="ECO:0000259" key="5">
    <source>
        <dbReference type="PROSITE" id="PS50109"/>
    </source>
</evidence>
<dbReference type="GO" id="GO:0004673">
    <property type="term" value="F:protein histidine kinase activity"/>
    <property type="evidence" value="ECO:0007669"/>
    <property type="project" value="UniProtKB-EC"/>
</dbReference>
<dbReference type="AlphaFoldDB" id="A0A7W6DS50"/>
<protein>
    <recommendedName>
        <fullName evidence="2">histidine kinase</fullName>
        <ecNumber evidence="2">2.7.13.3</ecNumber>
    </recommendedName>
</protein>
<accession>A0A7W6DS50</accession>